<organism evidence="2 3">
    <name type="scientific">Streblomastix strix</name>
    <dbReference type="NCBI Taxonomy" id="222440"/>
    <lineage>
        <taxon>Eukaryota</taxon>
        <taxon>Metamonada</taxon>
        <taxon>Preaxostyla</taxon>
        <taxon>Oxymonadida</taxon>
        <taxon>Streblomastigidae</taxon>
        <taxon>Streblomastix</taxon>
    </lineage>
</organism>
<dbReference type="OrthoDB" id="5970941at2759"/>
<dbReference type="InterPro" id="IPR011050">
    <property type="entry name" value="Pectin_lyase_fold/virulence"/>
</dbReference>
<protein>
    <submittedName>
        <fullName evidence="2">Uncharacterized protein</fullName>
    </submittedName>
</protein>
<evidence type="ECO:0000313" key="3">
    <source>
        <dbReference type="Proteomes" id="UP000324800"/>
    </source>
</evidence>
<dbReference type="SUPFAM" id="SSF51126">
    <property type="entry name" value="Pectin lyase-like"/>
    <property type="match status" value="1"/>
</dbReference>
<dbReference type="Proteomes" id="UP000324800">
    <property type="component" value="Unassembled WGS sequence"/>
</dbReference>
<evidence type="ECO:0000313" key="2">
    <source>
        <dbReference type="EMBL" id="KAA6378744.1"/>
    </source>
</evidence>
<feature type="transmembrane region" description="Helical" evidence="1">
    <location>
        <begin position="136"/>
        <end position="157"/>
    </location>
</feature>
<gene>
    <name evidence="2" type="ORF">EZS28_025730</name>
</gene>
<keyword evidence="1" id="KW-1133">Transmembrane helix</keyword>
<name>A0A5J4V8D2_9EUKA</name>
<dbReference type="AlphaFoldDB" id="A0A5J4V8D2"/>
<comment type="caution">
    <text evidence="2">The sequence shown here is derived from an EMBL/GenBank/DDBJ whole genome shotgun (WGS) entry which is preliminary data.</text>
</comment>
<sequence length="400" mass="44349">MYNQSETAEAQKLQIQVTQQKESQLLTFCSYLNGTVIGNMKLALFSDDDDENSPNFDIHPKFDSHPLDHVTIQENSIKFEVIELIDVDFPQYVPLNLEVDLYTLTQQDKSLSGDLEEPVVLKFVNEVSIAMCNSSIIALFKLIFIAMLVRAIMTEFLPRKTINYKSQSQLQKKNCNKLVILFLIIKYLSFFEVAAETKYLSNTEFIAVASQNIVVDQPTDEFKVINCNFTNCSDNGGYGNDGALKFRISNGGKCYILNTTFINCTIDTYGGAVYAYITLGGELTIDGLCSFTDCLAIYYGGGGLYARIDGVNSKLLLEDGIKFERCKANSPNTSVRSSIGGAIYLQITDNGSFVINKVSCIDCESSVDGGGIYVDDISQETLKFNGTLFERCYANEVGGL</sequence>
<keyword evidence="1" id="KW-0812">Transmembrane</keyword>
<keyword evidence="1" id="KW-0472">Membrane</keyword>
<proteinExistence type="predicted"/>
<dbReference type="EMBL" id="SNRW01008948">
    <property type="protein sequence ID" value="KAA6378744.1"/>
    <property type="molecule type" value="Genomic_DNA"/>
</dbReference>
<feature type="non-terminal residue" evidence="2">
    <location>
        <position position="400"/>
    </location>
</feature>
<evidence type="ECO:0000256" key="1">
    <source>
        <dbReference type="SAM" id="Phobius"/>
    </source>
</evidence>
<accession>A0A5J4V8D2</accession>
<reference evidence="2 3" key="1">
    <citation type="submission" date="2019-03" db="EMBL/GenBank/DDBJ databases">
        <title>Single cell metagenomics reveals metabolic interactions within the superorganism composed of flagellate Streblomastix strix and complex community of Bacteroidetes bacteria on its surface.</title>
        <authorList>
            <person name="Treitli S.C."/>
            <person name="Kolisko M."/>
            <person name="Husnik F."/>
            <person name="Keeling P."/>
            <person name="Hampl V."/>
        </authorList>
    </citation>
    <scope>NUCLEOTIDE SEQUENCE [LARGE SCALE GENOMIC DNA]</scope>
    <source>
        <strain evidence="2">ST1C</strain>
    </source>
</reference>